<keyword evidence="19" id="KW-1185">Reference proteome</keyword>
<feature type="compositionally biased region" description="Low complexity" evidence="14">
    <location>
        <begin position="382"/>
        <end position="391"/>
    </location>
</feature>
<dbReference type="GO" id="GO:0009279">
    <property type="term" value="C:cell outer membrane"/>
    <property type="evidence" value="ECO:0007669"/>
    <property type="project" value="UniProtKB-SubCell"/>
</dbReference>
<evidence type="ECO:0000313" key="18">
    <source>
        <dbReference type="EMBL" id="OZI29815.1"/>
    </source>
</evidence>
<evidence type="ECO:0000256" key="7">
    <source>
        <dbReference type="ARBA" id="ARBA00023077"/>
    </source>
</evidence>
<evidence type="ECO:0000256" key="2">
    <source>
        <dbReference type="ARBA" id="ARBA00009810"/>
    </source>
</evidence>
<evidence type="ECO:0000256" key="9">
    <source>
        <dbReference type="ARBA" id="ARBA00023170"/>
    </source>
</evidence>
<comment type="similarity">
    <text evidence="2 11 13">Belongs to the TonB-dependent receptor family.</text>
</comment>
<evidence type="ECO:0000256" key="3">
    <source>
        <dbReference type="ARBA" id="ARBA00022448"/>
    </source>
</evidence>
<evidence type="ECO:0000256" key="11">
    <source>
        <dbReference type="PROSITE-ProRule" id="PRU01360"/>
    </source>
</evidence>
<feature type="domain" description="TonB-dependent receptor plug" evidence="17">
    <location>
        <begin position="66"/>
        <end position="166"/>
    </location>
</feature>
<evidence type="ECO:0000256" key="5">
    <source>
        <dbReference type="ARBA" id="ARBA00022692"/>
    </source>
</evidence>
<accession>A0A261RY16</accession>
<dbReference type="RefSeq" id="WP_094854258.1">
    <property type="nucleotide sequence ID" value="NZ_NEVM01000005.1"/>
</dbReference>
<dbReference type="AlphaFoldDB" id="A0A261RY16"/>
<dbReference type="Gene3D" id="2.170.130.10">
    <property type="entry name" value="TonB-dependent receptor, plug domain"/>
    <property type="match status" value="1"/>
</dbReference>
<organism evidence="18 19">
    <name type="scientific">Bordetella genomosp. 10</name>
    <dbReference type="NCBI Taxonomy" id="1416804"/>
    <lineage>
        <taxon>Bacteria</taxon>
        <taxon>Pseudomonadati</taxon>
        <taxon>Pseudomonadota</taxon>
        <taxon>Betaproteobacteria</taxon>
        <taxon>Burkholderiales</taxon>
        <taxon>Alcaligenaceae</taxon>
        <taxon>Bordetella</taxon>
    </lineage>
</organism>
<dbReference type="InterPro" id="IPR036942">
    <property type="entry name" value="Beta-barrel_TonB_sf"/>
</dbReference>
<evidence type="ECO:0000256" key="8">
    <source>
        <dbReference type="ARBA" id="ARBA00023136"/>
    </source>
</evidence>
<evidence type="ECO:0000259" key="16">
    <source>
        <dbReference type="Pfam" id="PF00593"/>
    </source>
</evidence>
<evidence type="ECO:0000256" key="13">
    <source>
        <dbReference type="RuleBase" id="RU003357"/>
    </source>
</evidence>
<dbReference type="InterPro" id="IPR039426">
    <property type="entry name" value="TonB-dep_rcpt-like"/>
</dbReference>
<feature type="domain" description="TonB-dependent receptor-like beta-barrel" evidence="16">
    <location>
        <begin position="240"/>
        <end position="678"/>
    </location>
</feature>
<sequence length="717" mass="77868">MQRSLLHATLAGTLGAGLLPAAPANAQSENAATLPVIHVKPEAERDDGRLRAMTVEPPAATIDHAVTQPVTVVERQDIDRTNPLSTLDVLSRVPNVTVNRTGGIAGTIFLRGLNTNDMRVPMFIDGDRFRGRNTLQFMLIAPSEIEQVEVVRGPDSARFGSDGMGGLINFVTKRAHGNLDHPFSITGGEVSTTYQSNGHGVQATTAIEGSGDGFDLRAYATGRRASDYDSANGKVPNSDFRGASGGITLGYMPDAQQRIEFSVRSAYVEAGLAGASPPYPQSVSRYEPLKVKQARLAYDGNFEGAPVSRLKASLYVDEFDTTLPTRTTTSSKVTQSYSHVIGPVATGGSVAATLRPWGDTQTTVGLDFMHERRPGSESRSKVTTATSVTSTDYKQTGPDTYQTNVGAFVTTEWKPTSRWTVTAGGRFDWFHSDVKLSPLPSQNLLPAFRAARNQNETATTGSLGLSYQATQVVELLGSVGTSFRMPWTSELFTSSYTGSSYTFPNPNLKPERGVNAELGTRLHFEDASFGLTMFRSNYRNFIESVTTTYMGLPATQRQNVGRARIQGVETDWRWQLTRQWNVYGNASYLHATNRSTGTPLKSIAPLSGLLGLQYMGPGQAYALSGEMQWAKGQTRYDASSEYPSAGFGVVNLYAQFQLDRLGLPQLRNTQVVLGVNNVFDRAYRTAATSSNVAYAMTDLNPLLEPGRSVSLTLRTRF</sequence>
<keyword evidence="4 11" id="KW-1134">Transmembrane beta strand</keyword>
<dbReference type="PANTHER" id="PTHR30069:SF29">
    <property type="entry name" value="HEMOGLOBIN AND HEMOGLOBIN-HAPTOGLOBIN-BINDING PROTEIN 1-RELATED"/>
    <property type="match status" value="1"/>
</dbReference>
<dbReference type="InterPro" id="IPR000531">
    <property type="entry name" value="Beta-barrel_TonB"/>
</dbReference>
<evidence type="ECO:0000313" key="19">
    <source>
        <dbReference type="Proteomes" id="UP000216020"/>
    </source>
</evidence>
<gene>
    <name evidence="18" type="ORF">CAL29_17050</name>
</gene>
<feature type="short sequence motif" description="TonB C-terminal box" evidence="12">
    <location>
        <begin position="700"/>
        <end position="717"/>
    </location>
</feature>
<dbReference type="InterPro" id="IPR010917">
    <property type="entry name" value="TonB_rcpt_CS"/>
</dbReference>
<feature type="chain" id="PRO_5013192874" evidence="15">
    <location>
        <begin position="27"/>
        <end position="717"/>
    </location>
</feature>
<keyword evidence="9 18" id="KW-0675">Receptor</keyword>
<evidence type="ECO:0000256" key="6">
    <source>
        <dbReference type="ARBA" id="ARBA00022729"/>
    </source>
</evidence>
<evidence type="ECO:0000256" key="10">
    <source>
        <dbReference type="ARBA" id="ARBA00023237"/>
    </source>
</evidence>
<dbReference type="CDD" id="cd01347">
    <property type="entry name" value="ligand_gated_channel"/>
    <property type="match status" value="1"/>
</dbReference>
<dbReference type="InterPro" id="IPR037066">
    <property type="entry name" value="Plug_dom_sf"/>
</dbReference>
<evidence type="ECO:0000256" key="1">
    <source>
        <dbReference type="ARBA" id="ARBA00004571"/>
    </source>
</evidence>
<evidence type="ECO:0000256" key="12">
    <source>
        <dbReference type="PROSITE-ProRule" id="PRU10144"/>
    </source>
</evidence>
<evidence type="ECO:0000259" key="17">
    <source>
        <dbReference type="Pfam" id="PF07715"/>
    </source>
</evidence>
<dbReference type="Gene3D" id="2.40.170.20">
    <property type="entry name" value="TonB-dependent receptor, beta-barrel domain"/>
    <property type="match status" value="1"/>
</dbReference>
<comment type="caution">
    <text evidence="18">The sequence shown here is derived from an EMBL/GenBank/DDBJ whole genome shotgun (WGS) entry which is preliminary data.</text>
</comment>
<dbReference type="Proteomes" id="UP000216020">
    <property type="component" value="Unassembled WGS sequence"/>
</dbReference>
<dbReference type="Pfam" id="PF07715">
    <property type="entry name" value="Plug"/>
    <property type="match status" value="1"/>
</dbReference>
<dbReference type="PANTHER" id="PTHR30069">
    <property type="entry name" value="TONB-DEPENDENT OUTER MEMBRANE RECEPTOR"/>
    <property type="match status" value="1"/>
</dbReference>
<proteinExistence type="inferred from homology"/>
<name>A0A261RY16_9BORD</name>
<keyword evidence="7 13" id="KW-0798">TonB box</keyword>
<protein>
    <submittedName>
        <fullName evidence="18">TonB-dependent receptor</fullName>
    </submittedName>
</protein>
<dbReference type="EMBL" id="NEVM01000005">
    <property type="protein sequence ID" value="OZI29815.1"/>
    <property type="molecule type" value="Genomic_DNA"/>
</dbReference>
<dbReference type="InterPro" id="IPR012910">
    <property type="entry name" value="Plug_dom"/>
</dbReference>
<dbReference type="SUPFAM" id="SSF56935">
    <property type="entry name" value="Porins"/>
    <property type="match status" value="1"/>
</dbReference>
<feature type="region of interest" description="Disordered" evidence="14">
    <location>
        <begin position="372"/>
        <end position="391"/>
    </location>
</feature>
<dbReference type="GO" id="GO:0015344">
    <property type="term" value="F:siderophore uptake transmembrane transporter activity"/>
    <property type="evidence" value="ECO:0007669"/>
    <property type="project" value="TreeGrafter"/>
</dbReference>
<dbReference type="GO" id="GO:0044718">
    <property type="term" value="P:siderophore transmembrane transport"/>
    <property type="evidence" value="ECO:0007669"/>
    <property type="project" value="TreeGrafter"/>
</dbReference>
<dbReference type="PROSITE" id="PS01156">
    <property type="entry name" value="TONB_DEPENDENT_REC_2"/>
    <property type="match status" value="1"/>
</dbReference>
<keyword evidence="10 11" id="KW-0998">Cell outer membrane</keyword>
<dbReference type="PROSITE" id="PS52016">
    <property type="entry name" value="TONB_DEPENDENT_REC_3"/>
    <property type="match status" value="1"/>
</dbReference>
<dbReference type="Pfam" id="PF00593">
    <property type="entry name" value="TonB_dep_Rec_b-barrel"/>
    <property type="match status" value="1"/>
</dbReference>
<comment type="subcellular location">
    <subcellularLocation>
        <location evidence="1 11">Cell outer membrane</location>
        <topology evidence="1 11">Multi-pass membrane protein</topology>
    </subcellularLocation>
</comment>
<evidence type="ECO:0000256" key="15">
    <source>
        <dbReference type="SAM" id="SignalP"/>
    </source>
</evidence>
<evidence type="ECO:0000256" key="4">
    <source>
        <dbReference type="ARBA" id="ARBA00022452"/>
    </source>
</evidence>
<keyword evidence="6 15" id="KW-0732">Signal</keyword>
<evidence type="ECO:0000256" key="14">
    <source>
        <dbReference type="SAM" id="MobiDB-lite"/>
    </source>
</evidence>
<dbReference type="OrthoDB" id="183532at2"/>
<keyword evidence="8 11" id="KW-0472">Membrane</keyword>
<feature type="signal peptide" evidence="15">
    <location>
        <begin position="1"/>
        <end position="26"/>
    </location>
</feature>
<reference evidence="19" key="1">
    <citation type="submission" date="2017-05" db="EMBL/GenBank/DDBJ databases">
        <title>Complete and WGS of Bordetella genogroups.</title>
        <authorList>
            <person name="Spilker T."/>
            <person name="Lipuma J."/>
        </authorList>
    </citation>
    <scope>NUCLEOTIDE SEQUENCE [LARGE SCALE GENOMIC DNA]</scope>
    <source>
        <strain evidence="19">AU16122</strain>
    </source>
</reference>
<keyword evidence="3 11" id="KW-0813">Transport</keyword>
<keyword evidence="5 11" id="KW-0812">Transmembrane</keyword>